<sequence>MPSSDRNSSQFAPLLSQDLQSSSVSGFQQQGTVDWIAVANGTVGFSVGFITTFQIGLGKLGEIRLQQAMKKIDAFPSVSNVLWFGFGVKHIIRSMQESAEGLACLGLCARLTEEFSTMLAAKIMRELFLLYNPPAEITPALRQWTSLVEASEGLFAPTEFGLVLHGLTKICLRDGLLNLRGCAPPEILLLFSREFLMCLPGFLTACF</sequence>
<organism evidence="1 2">
    <name type="scientific">Fusarium albosuccineum</name>
    <dbReference type="NCBI Taxonomy" id="1237068"/>
    <lineage>
        <taxon>Eukaryota</taxon>
        <taxon>Fungi</taxon>
        <taxon>Dikarya</taxon>
        <taxon>Ascomycota</taxon>
        <taxon>Pezizomycotina</taxon>
        <taxon>Sordariomycetes</taxon>
        <taxon>Hypocreomycetidae</taxon>
        <taxon>Hypocreales</taxon>
        <taxon>Nectriaceae</taxon>
        <taxon>Fusarium</taxon>
        <taxon>Fusarium decemcellulare species complex</taxon>
    </lineage>
</organism>
<dbReference type="OrthoDB" id="3344043at2759"/>
<dbReference type="AlphaFoldDB" id="A0A8H4LJ18"/>
<protein>
    <submittedName>
        <fullName evidence="1">Uncharacterized protein</fullName>
    </submittedName>
</protein>
<evidence type="ECO:0000313" key="2">
    <source>
        <dbReference type="Proteomes" id="UP000554235"/>
    </source>
</evidence>
<gene>
    <name evidence="1" type="ORF">FALBO_3432</name>
</gene>
<accession>A0A8H4LJ18</accession>
<name>A0A8H4LJ18_9HYPO</name>
<dbReference type="EMBL" id="JAADYS010000447">
    <property type="protein sequence ID" value="KAF4469671.1"/>
    <property type="molecule type" value="Genomic_DNA"/>
</dbReference>
<reference evidence="1 2" key="1">
    <citation type="submission" date="2020-01" db="EMBL/GenBank/DDBJ databases">
        <title>Identification and distribution of gene clusters putatively required for synthesis of sphingolipid metabolism inhibitors in phylogenetically diverse species of the filamentous fungus Fusarium.</title>
        <authorList>
            <person name="Kim H.-S."/>
            <person name="Busman M."/>
            <person name="Brown D.W."/>
            <person name="Divon H."/>
            <person name="Uhlig S."/>
            <person name="Proctor R.H."/>
        </authorList>
    </citation>
    <scope>NUCLEOTIDE SEQUENCE [LARGE SCALE GENOMIC DNA]</scope>
    <source>
        <strain evidence="1 2">NRRL 20459</strain>
    </source>
</reference>
<dbReference type="Proteomes" id="UP000554235">
    <property type="component" value="Unassembled WGS sequence"/>
</dbReference>
<keyword evidence="2" id="KW-1185">Reference proteome</keyword>
<proteinExistence type="predicted"/>
<evidence type="ECO:0000313" key="1">
    <source>
        <dbReference type="EMBL" id="KAF4469671.1"/>
    </source>
</evidence>
<comment type="caution">
    <text evidence="1">The sequence shown here is derived from an EMBL/GenBank/DDBJ whole genome shotgun (WGS) entry which is preliminary data.</text>
</comment>